<evidence type="ECO:0000256" key="6">
    <source>
        <dbReference type="ARBA" id="ARBA00022692"/>
    </source>
</evidence>
<dbReference type="OrthoDB" id="387657at2759"/>
<name>A0A7M5UYY4_9CNID</name>
<dbReference type="GO" id="GO:0004767">
    <property type="term" value="F:sphingomyelin phosphodiesterase activity"/>
    <property type="evidence" value="ECO:0007669"/>
    <property type="project" value="UniProtKB-EC"/>
</dbReference>
<keyword evidence="12" id="KW-0443">Lipid metabolism</keyword>
<keyword evidence="10" id="KW-0746">Sphingolipid metabolism</keyword>
<keyword evidence="13 14" id="KW-0472">Membrane</keyword>
<evidence type="ECO:0000313" key="17">
    <source>
        <dbReference type="Proteomes" id="UP000594262"/>
    </source>
</evidence>
<dbReference type="PANTHER" id="PTHR16320:SF24">
    <property type="entry name" value="PHOSPHODIESTERASE, PUTATIVE-RELATED"/>
    <property type="match status" value="1"/>
</dbReference>
<feature type="transmembrane region" description="Helical" evidence="14">
    <location>
        <begin position="341"/>
        <end position="365"/>
    </location>
</feature>
<evidence type="ECO:0000256" key="1">
    <source>
        <dbReference type="ARBA" id="ARBA00004141"/>
    </source>
</evidence>
<dbReference type="EC" id="3.1.4.12" evidence="5"/>
<protein>
    <recommendedName>
        <fullName evidence="5">sphingomyelin phosphodiesterase</fullName>
        <ecNumber evidence="5">3.1.4.12</ecNumber>
    </recommendedName>
</protein>
<comment type="pathway">
    <text evidence="2">Lipid metabolism; sphingolipid metabolism.</text>
</comment>
<evidence type="ECO:0000256" key="14">
    <source>
        <dbReference type="SAM" id="Phobius"/>
    </source>
</evidence>
<dbReference type="InterPro" id="IPR005135">
    <property type="entry name" value="Endo/exonuclease/phosphatase"/>
</dbReference>
<dbReference type="GO" id="GO:0006665">
    <property type="term" value="P:sphingolipid metabolic process"/>
    <property type="evidence" value="ECO:0007669"/>
    <property type="project" value="UniProtKB-KW"/>
</dbReference>
<keyword evidence="6 14" id="KW-0812">Transmembrane</keyword>
<evidence type="ECO:0000256" key="5">
    <source>
        <dbReference type="ARBA" id="ARBA00012369"/>
    </source>
</evidence>
<reference evidence="16" key="1">
    <citation type="submission" date="2021-01" db="UniProtKB">
        <authorList>
            <consortium name="EnsemblMetazoa"/>
        </authorList>
    </citation>
    <scope>IDENTIFICATION</scope>
</reference>
<evidence type="ECO:0000256" key="2">
    <source>
        <dbReference type="ARBA" id="ARBA00004760"/>
    </source>
</evidence>
<dbReference type="GO" id="GO:0046872">
    <property type="term" value="F:metal ion binding"/>
    <property type="evidence" value="ECO:0007669"/>
    <property type="project" value="UniProtKB-KW"/>
</dbReference>
<evidence type="ECO:0000256" key="11">
    <source>
        <dbReference type="ARBA" id="ARBA00022989"/>
    </source>
</evidence>
<organism evidence="16 17">
    <name type="scientific">Clytia hemisphaerica</name>
    <dbReference type="NCBI Taxonomy" id="252671"/>
    <lineage>
        <taxon>Eukaryota</taxon>
        <taxon>Metazoa</taxon>
        <taxon>Cnidaria</taxon>
        <taxon>Hydrozoa</taxon>
        <taxon>Hydroidolina</taxon>
        <taxon>Leptothecata</taxon>
        <taxon>Obeliida</taxon>
        <taxon>Clytiidae</taxon>
        <taxon>Clytia</taxon>
    </lineage>
</organism>
<evidence type="ECO:0000256" key="3">
    <source>
        <dbReference type="ARBA" id="ARBA00004991"/>
    </source>
</evidence>
<accession>A0A7M5UYY4</accession>
<keyword evidence="17" id="KW-1185">Reference proteome</keyword>
<evidence type="ECO:0000256" key="7">
    <source>
        <dbReference type="ARBA" id="ARBA00022723"/>
    </source>
</evidence>
<comment type="similarity">
    <text evidence="4">Belongs to the neutral sphingomyelinase family.</text>
</comment>
<sequence>MEKLKVLSLNCWGLRFLSKDLDQRMAALGDLLAKSDYDIIGLQEVWVEEHYLSIKEKIKNILPYSHRFISNGFISTGCVTFSKYPIIDTLFQRYLFNGYFYDYNHGDWYAGKGITGVIIKHPKKDIYFFNTHMHANYDYQNAKFHFNECRTLQAYQATQFVKHVTRPSDPIIFSGDFNHESHELGMRGLKELISLRDTHDICEKKCGDLATVDCESNHYLEPTEAAKRIDFIFCNDFFTCDGSKLACRQIPNSKMHYSDHEGYEVELTFHHDKESVDHSKMEDYKSLGLLSKIHDCMKEGERISSELSWVLIITLAIAFSLVVGLPACYAGLDMFAHPSTIWASVVFFCQLIIVVFCAIYLWVVLSLRKCEMHTFKGIAQEIEIKMKQLVSSNGKKSD</sequence>
<dbReference type="InterPro" id="IPR038772">
    <property type="entry name" value="Sph/SMPD2-like"/>
</dbReference>
<dbReference type="Proteomes" id="UP000594262">
    <property type="component" value="Unplaced"/>
</dbReference>
<evidence type="ECO:0000256" key="12">
    <source>
        <dbReference type="ARBA" id="ARBA00023098"/>
    </source>
</evidence>
<dbReference type="AlphaFoldDB" id="A0A7M5UYY4"/>
<keyword evidence="8" id="KW-0378">Hydrolase</keyword>
<evidence type="ECO:0000256" key="9">
    <source>
        <dbReference type="ARBA" id="ARBA00022842"/>
    </source>
</evidence>
<dbReference type="Gene3D" id="3.60.10.10">
    <property type="entry name" value="Endonuclease/exonuclease/phosphatase"/>
    <property type="match status" value="1"/>
</dbReference>
<dbReference type="InterPro" id="IPR036691">
    <property type="entry name" value="Endo/exonu/phosph_ase_sf"/>
</dbReference>
<keyword evidence="9" id="KW-0460">Magnesium</keyword>
<evidence type="ECO:0000256" key="4">
    <source>
        <dbReference type="ARBA" id="ARBA00006335"/>
    </source>
</evidence>
<dbReference type="PANTHER" id="PTHR16320">
    <property type="entry name" value="SPHINGOMYELINASE FAMILY MEMBER"/>
    <property type="match status" value="1"/>
</dbReference>
<dbReference type="GO" id="GO:0016020">
    <property type="term" value="C:membrane"/>
    <property type="evidence" value="ECO:0007669"/>
    <property type="project" value="UniProtKB-SubCell"/>
</dbReference>
<dbReference type="RefSeq" id="XP_066912875.1">
    <property type="nucleotide sequence ID" value="XM_067056774.1"/>
</dbReference>
<feature type="transmembrane region" description="Helical" evidence="14">
    <location>
        <begin position="307"/>
        <end position="329"/>
    </location>
</feature>
<feature type="domain" description="Endonuclease/exonuclease/phosphatase" evidence="15">
    <location>
        <begin position="7"/>
        <end position="239"/>
    </location>
</feature>
<dbReference type="Pfam" id="PF03372">
    <property type="entry name" value="Exo_endo_phos"/>
    <property type="match status" value="1"/>
</dbReference>
<dbReference type="EnsemblMetazoa" id="CLYHEMT000551.1">
    <property type="protein sequence ID" value="CLYHEMP000551.1"/>
    <property type="gene ID" value="CLYHEMG000551"/>
</dbReference>
<keyword evidence="7" id="KW-0479">Metal-binding</keyword>
<evidence type="ECO:0000256" key="13">
    <source>
        <dbReference type="ARBA" id="ARBA00023136"/>
    </source>
</evidence>
<dbReference type="GeneID" id="136800159"/>
<evidence type="ECO:0000256" key="8">
    <source>
        <dbReference type="ARBA" id="ARBA00022801"/>
    </source>
</evidence>
<keyword evidence="11 14" id="KW-1133">Transmembrane helix</keyword>
<comment type="pathway">
    <text evidence="3">Sphingolipid metabolism.</text>
</comment>
<proteinExistence type="inferred from homology"/>
<evidence type="ECO:0000313" key="16">
    <source>
        <dbReference type="EnsemblMetazoa" id="CLYHEMP000551.1"/>
    </source>
</evidence>
<dbReference type="SUPFAM" id="SSF56219">
    <property type="entry name" value="DNase I-like"/>
    <property type="match status" value="1"/>
</dbReference>
<comment type="subcellular location">
    <subcellularLocation>
        <location evidence="1">Membrane</location>
        <topology evidence="1">Multi-pass membrane protein</topology>
    </subcellularLocation>
</comment>
<evidence type="ECO:0000256" key="10">
    <source>
        <dbReference type="ARBA" id="ARBA00022919"/>
    </source>
</evidence>
<evidence type="ECO:0000259" key="15">
    <source>
        <dbReference type="Pfam" id="PF03372"/>
    </source>
</evidence>